<dbReference type="Proteomes" id="UP000005426">
    <property type="component" value="Unassembled WGS sequence"/>
</dbReference>
<organism evidence="3 4">
    <name type="scientific">Hypocrea atroviridis (strain ATCC 20476 / IMI 206040)</name>
    <name type="common">Trichoderma atroviride</name>
    <dbReference type="NCBI Taxonomy" id="452589"/>
    <lineage>
        <taxon>Eukaryota</taxon>
        <taxon>Fungi</taxon>
        <taxon>Dikarya</taxon>
        <taxon>Ascomycota</taxon>
        <taxon>Pezizomycotina</taxon>
        <taxon>Sordariomycetes</taxon>
        <taxon>Hypocreomycetidae</taxon>
        <taxon>Hypocreales</taxon>
        <taxon>Hypocreaceae</taxon>
        <taxon>Trichoderma</taxon>
    </lineage>
</organism>
<reference evidence="3 4" key="1">
    <citation type="journal article" date="2011" name="Genome Biol.">
        <title>Comparative genome sequence analysis underscores mycoparasitism as the ancestral life style of Trichoderma.</title>
        <authorList>
            <person name="Kubicek C.P."/>
            <person name="Herrera-Estrella A."/>
            <person name="Seidl-Seiboth V."/>
            <person name="Martinez D.A."/>
            <person name="Druzhinina I.S."/>
            <person name="Thon M."/>
            <person name="Zeilinger S."/>
            <person name="Casas-Flores S."/>
            <person name="Horwitz B.A."/>
            <person name="Mukherjee P.K."/>
            <person name="Mukherjee M."/>
            <person name="Kredics L."/>
            <person name="Alcaraz L.D."/>
            <person name="Aerts A."/>
            <person name="Antal Z."/>
            <person name="Atanasova L."/>
            <person name="Cervantes-Badillo M.G."/>
            <person name="Challacombe J."/>
            <person name="Chertkov O."/>
            <person name="McCluskey K."/>
            <person name="Coulpier F."/>
            <person name="Deshpande N."/>
            <person name="von Doehren H."/>
            <person name="Ebbole D.J."/>
            <person name="Esquivel-Naranjo E.U."/>
            <person name="Fekete E."/>
            <person name="Flipphi M."/>
            <person name="Glaser F."/>
            <person name="Gomez-Rodriguez E.Y."/>
            <person name="Gruber S."/>
            <person name="Han C."/>
            <person name="Henrissat B."/>
            <person name="Hermosa R."/>
            <person name="Hernandez-Onate M."/>
            <person name="Karaffa L."/>
            <person name="Kosti I."/>
            <person name="Le Crom S."/>
            <person name="Lindquist E."/>
            <person name="Lucas S."/>
            <person name="Luebeck M."/>
            <person name="Luebeck P.S."/>
            <person name="Margeot A."/>
            <person name="Metz B."/>
            <person name="Misra M."/>
            <person name="Nevalainen H."/>
            <person name="Omann M."/>
            <person name="Packer N."/>
            <person name="Perrone G."/>
            <person name="Uresti-Rivera E.E."/>
            <person name="Salamov A."/>
            <person name="Schmoll M."/>
            <person name="Seiboth B."/>
            <person name="Shapiro H."/>
            <person name="Sukno S."/>
            <person name="Tamayo-Ramos J.A."/>
            <person name="Tisch D."/>
            <person name="Wiest A."/>
            <person name="Wilkinson H.H."/>
            <person name="Zhang M."/>
            <person name="Coutinho P.M."/>
            <person name="Kenerley C.M."/>
            <person name="Monte E."/>
            <person name="Baker S.E."/>
            <person name="Grigoriev I.V."/>
        </authorList>
    </citation>
    <scope>NUCLEOTIDE SEQUENCE [LARGE SCALE GENOMIC DNA]</scope>
    <source>
        <strain evidence="4">ATCC 20476 / IMI 206040</strain>
    </source>
</reference>
<dbReference type="HOGENOM" id="CLU_449088_0_0_1"/>
<feature type="compositionally biased region" description="Low complexity" evidence="1">
    <location>
        <begin position="147"/>
        <end position="160"/>
    </location>
</feature>
<gene>
    <name evidence="3" type="ORF">TRIATDRAFT_298113</name>
</gene>
<protein>
    <recommendedName>
        <fullName evidence="2">Bacteriophage T5 Orf172 DNA-binding domain-containing protein</fullName>
    </recommendedName>
</protein>
<dbReference type="Pfam" id="PF10544">
    <property type="entry name" value="T5orf172"/>
    <property type="match status" value="1"/>
</dbReference>
<feature type="compositionally biased region" description="Low complexity" evidence="1">
    <location>
        <begin position="124"/>
        <end position="138"/>
    </location>
</feature>
<dbReference type="OrthoDB" id="4719713at2759"/>
<evidence type="ECO:0000313" key="4">
    <source>
        <dbReference type="Proteomes" id="UP000005426"/>
    </source>
</evidence>
<sequence length="608" mass="68246">MATMADPPVFRELAKIQKDIGLPPGLKLSDYGQCRSYVQNSTEPCSKPACSIAKRDELDVLLFEFRHMTECGHTDKFYDKIESYITLTHCSSHRQKANKAFTRWKAQYIATAPNLVKGVSTVRPSVRPSATSSATTSSDSLGTWSETSIMTSPTPTSPMSDVSGDKSASDFGIEKEMKNLAIEVDAPNTTRRIINDPFEIQKLVDWLKPLGAVSFPNVRKKKDNAKIFETMENPLPNASMAQQGIVYIYKHNILPGIFKIGFSTKSAEERKKQKGNCYGVDTTVIYESKPFVGARQAEKIVHTALAAENFHVHNCRLCPGNRRRTHKEWFLTSEDQALTKVKGAESWLRLPAYALTQPKYELTPQGRAIYERMTRFSMSEWRRHTHSDDTSDNVSDVRCAEKSATGVEQIYIPRSSSPVTDNGLCISYDGGFTTTISKRPEPQIAPQSMAVGRFLDQALEVADKYQLQSKDQGYEETNIQAKESWVLARRDPNESNLEVNNDEKFDNDARSKALGLKQPNEENIAPHSDEECSQAEESCALVLRNSSEADSKMETPEEHNQAGETWALAFRRPNETNLEVNGAIVNLFRFLLIGEPRELRAVPVFYNS</sequence>
<accession>G9NLI5</accession>
<feature type="region of interest" description="Disordered" evidence="1">
    <location>
        <begin position="124"/>
        <end position="167"/>
    </location>
</feature>
<dbReference type="InterPro" id="IPR018306">
    <property type="entry name" value="Phage_T5_Orf172_DNA-bd"/>
</dbReference>
<evidence type="ECO:0000313" key="3">
    <source>
        <dbReference type="EMBL" id="EHK48747.1"/>
    </source>
</evidence>
<dbReference type="AlphaFoldDB" id="G9NLI5"/>
<dbReference type="EMBL" id="ABDG02000018">
    <property type="protein sequence ID" value="EHK48747.1"/>
    <property type="molecule type" value="Genomic_DNA"/>
</dbReference>
<keyword evidence="4" id="KW-1185">Reference proteome</keyword>
<evidence type="ECO:0000259" key="2">
    <source>
        <dbReference type="SMART" id="SM00974"/>
    </source>
</evidence>
<evidence type="ECO:0000256" key="1">
    <source>
        <dbReference type="SAM" id="MobiDB-lite"/>
    </source>
</evidence>
<dbReference type="SMART" id="SM00974">
    <property type="entry name" value="T5orf172"/>
    <property type="match status" value="1"/>
</dbReference>
<comment type="caution">
    <text evidence="3">The sequence shown here is derived from an EMBL/GenBank/DDBJ whole genome shotgun (WGS) entry which is preliminary data.</text>
</comment>
<name>G9NLI5_HYPAI</name>
<proteinExistence type="predicted"/>
<feature type="domain" description="Bacteriophage T5 Orf172 DNA-binding" evidence="2">
    <location>
        <begin position="255"/>
        <end position="344"/>
    </location>
</feature>